<comment type="caution">
    <text evidence="3">The sequence shown here is derived from an EMBL/GenBank/DDBJ whole genome shotgun (WGS) entry which is preliminary data.</text>
</comment>
<feature type="domain" description="ParB-like N-terminal" evidence="2">
    <location>
        <begin position="10"/>
        <end position="99"/>
    </location>
</feature>
<organism evidence="3">
    <name type="scientific">marine sediment metagenome</name>
    <dbReference type="NCBI Taxonomy" id="412755"/>
    <lineage>
        <taxon>unclassified sequences</taxon>
        <taxon>metagenomes</taxon>
        <taxon>ecological metagenomes</taxon>
    </lineage>
</organism>
<dbReference type="SUPFAM" id="SSF109709">
    <property type="entry name" value="KorB DNA-binding domain-like"/>
    <property type="match status" value="1"/>
</dbReference>
<dbReference type="InterPro" id="IPR050336">
    <property type="entry name" value="Chromosome_partition/occlusion"/>
</dbReference>
<dbReference type="Pfam" id="PF02195">
    <property type="entry name" value="ParB_N"/>
    <property type="match status" value="1"/>
</dbReference>
<dbReference type="GO" id="GO:0005694">
    <property type="term" value="C:chromosome"/>
    <property type="evidence" value="ECO:0007669"/>
    <property type="project" value="TreeGrafter"/>
</dbReference>
<protein>
    <recommendedName>
        <fullName evidence="2">ParB-like N-terminal domain-containing protein</fullName>
    </recommendedName>
</protein>
<dbReference type="EMBL" id="LAZR01044740">
    <property type="protein sequence ID" value="KKL03911.1"/>
    <property type="molecule type" value="Genomic_DNA"/>
</dbReference>
<dbReference type="GO" id="GO:0003677">
    <property type="term" value="F:DNA binding"/>
    <property type="evidence" value="ECO:0007669"/>
    <property type="project" value="InterPro"/>
</dbReference>
<accession>A0A0F9CE03</accession>
<dbReference type="GO" id="GO:0007059">
    <property type="term" value="P:chromosome segregation"/>
    <property type="evidence" value="ECO:0007669"/>
    <property type="project" value="UniProtKB-KW"/>
</dbReference>
<gene>
    <name evidence="3" type="ORF">LCGC14_2621370</name>
</gene>
<dbReference type="Gene3D" id="1.10.10.2830">
    <property type="match status" value="1"/>
</dbReference>
<dbReference type="AlphaFoldDB" id="A0A0F9CE03"/>
<dbReference type="InterPro" id="IPR003115">
    <property type="entry name" value="ParB_N"/>
</dbReference>
<dbReference type="InterPro" id="IPR036086">
    <property type="entry name" value="ParB/Sulfiredoxin_sf"/>
</dbReference>
<sequence length="265" mass="30003">MKKNLSEVVKKVDIILIDGPKVDQRLTIDLEAVKELAASIEEVGLMQPILLTKKGERYEIVWGHRRYLAHKFLGRTQILAKIQELDETQVVIMRATENIFREGITPIEEALIYKTLMETDGMTIDKVAKRMRKSAGIIRRRLELLRMPQLLQTAIHEKKINYGVAEALWPLGDEGTIEYYLHFAIENGASVAVVRAWVKEEKDKQRRDRTDIGGGGETIAINENIPVFFTCQLCNGPTELGTETNFRACPDCAKQLVEIINKAGS</sequence>
<reference evidence="3" key="1">
    <citation type="journal article" date="2015" name="Nature">
        <title>Complex archaea that bridge the gap between prokaryotes and eukaryotes.</title>
        <authorList>
            <person name="Spang A."/>
            <person name="Saw J.H."/>
            <person name="Jorgensen S.L."/>
            <person name="Zaremba-Niedzwiedzka K."/>
            <person name="Martijn J."/>
            <person name="Lind A.E."/>
            <person name="van Eijk R."/>
            <person name="Schleper C."/>
            <person name="Guy L."/>
            <person name="Ettema T.J."/>
        </authorList>
    </citation>
    <scope>NUCLEOTIDE SEQUENCE</scope>
</reference>
<dbReference type="InterPro" id="IPR004437">
    <property type="entry name" value="ParB/RepB/Spo0J"/>
</dbReference>
<evidence type="ECO:0000256" key="1">
    <source>
        <dbReference type="ARBA" id="ARBA00022829"/>
    </source>
</evidence>
<dbReference type="SUPFAM" id="SSF110849">
    <property type="entry name" value="ParB/Sulfiredoxin"/>
    <property type="match status" value="1"/>
</dbReference>
<dbReference type="InterPro" id="IPR041468">
    <property type="entry name" value="HTH_ParB/Spo0J"/>
</dbReference>
<dbReference type="PANTHER" id="PTHR33375:SF1">
    <property type="entry name" value="CHROMOSOME-PARTITIONING PROTEIN PARB-RELATED"/>
    <property type="match status" value="1"/>
</dbReference>
<proteinExistence type="predicted"/>
<dbReference type="SMART" id="SM00470">
    <property type="entry name" value="ParB"/>
    <property type="match status" value="1"/>
</dbReference>
<evidence type="ECO:0000259" key="2">
    <source>
        <dbReference type="SMART" id="SM00470"/>
    </source>
</evidence>
<dbReference type="Gene3D" id="3.90.1530.30">
    <property type="match status" value="1"/>
</dbReference>
<dbReference type="Pfam" id="PF17762">
    <property type="entry name" value="HTH_ParB"/>
    <property type="match status" value="1"/>
</dbReference>
<dbReference type="PANTHER" id="PTHR33375">
    <property type="entry name" value="CHROMOSOME-PARTITIONING PROTEIN PARB-RELATED"/>
    <property type="match status" value="1"/>
</dbReference>
<dbReference type="NCBIfam" id="TIGR00180">
    <property type="entry name" value="parB_part"/>
    <property type="match status" value="1"/>
</dbReference>
<evidence type="ECO:0000313" key="3">
    <source>
        <dbReference type="EMBL" id="KKL03911.1"/>
    </source>
</evidence>
<name>A0A0F9CE03_9ZZZZ</name>
<keyword evidence="1" id="KW-0159">Chromosome partition</keyword>